<evidence type="ECO:0000256" key="11">
    <source>
        <dbReference type="ARBA" id="ARBA00022989"/>
    </source>
</evidence>
<dbReference type="InterPro" id="IPR036097">
    <property type="entry name" value="HisK_dim/P_sf"/>
</dbReference>
<dbReference type="Pfam" id="PF02518">
    <property type="entry name" value="HATPase_c"/>
    <property type="match status" value="1"/>
</dbReference>
<organism evidence="18 19">
    <name type="scientific">Xylanibacillus composti</name>
    <dbReference type="NCBI Taxonomy" id="1572762"/>
    <lineage>
        <taxon>Bacteria</taxon>
        <taxon>Bacillati</taxon>
        <taxon>Bacillota</taxon>
        <taxon>Bacilli</taxon>
        <taxon>Bacillales</taxon>
        <taxon>Paenibacillaceae</taxon>
        <taxon>Xylanibacillus</taxon>
    </lineage>
</organism>
<keyword evidence="6" id="KW-0808">Transferase</keyword>
<evidence type="ECO:0000256" key="8">
    <source>
        <dbReference type="ARBA" id="ARBA00022741"/>
    </source>
</evidence>
<dbReference type="Pfam" id="PF00672">
    <property type="entry name" value="HAMP"/>
    <property type="match status" value="1"/>
</dbReference>
<dbReference type="CDD" id="cd00075">
    <property type="entry name" value="HATPase"/>
    <property type="match status" value="1"/>
</dbReference>
<dbReference type="SUPFAM" id="SSF55874">
    <property type="entry name" value="ATPase domain of HSP90 chaperone/DNA topoisomerase II/histidine kinase"/>
    <property type="match status" value="1"/>
</dbReference>
<gene>
    <name evidence="18" type="primary">ykoH</name>
    <name evidence="18" type="ORF">XYCOK13_20610</name>
</gene>
<dbReference type="SMART" id="SM00304">
    <property type="entry name" value="HAMP"/>
    <property type="match status" value="1"/>
</dbReference>
<dbReference type="SMART" id="SM00387">
    <property type="entry name" value="HATPase_c"/>
    <property type="match status" value="1"/>
</dbReference>
<comment type="catalytic activity">
    <reaction evidence="1">
        <text>ATP + protein L-histidine = ADP + protein N-phospho-L-histidine.</text>
        <dbReference type="EC" id="2.7.13.3"/>
    </reaction>
</comment>
<evidence type="ECO:0000256" key="2">
    <source>
        <dbReference type="ARBA" id="ARBA00004651"/>
    </source>
</evidence>
<keyword evidence="19" id="KW-1185">Reference proteome</keyword>
<evidence type="ECO:0000256" key="5">
    <source>
        <dbReference type="ARBA" id="ARBA00022553"/>
    </source>
</evidence>
<dbReference type="PANTHER" id="PTHR45436:SF5">
    <property type="entry name" value="SENSOR HISTIDINE KINASE TRCS"/>
    <property type="match status" value="1"/>
</dbReference>
<protein>
    <recommendedName>
        <fullName evidence="3">histidine kinase</fullName>
        <ecNumber evidence="3">2.7.13.3</ecNumber>
    </recommendedName>
</protein>
<feature type="compositionally biased region" description="Low complexity" evidence="14">
    <location>
        <begin position="337"/>
        <end position="348"/>
    </location>
</feature>
<evidence type="ECO:0000256" key="1">
    <source>
        <dbReference type="ARBA" id="ARBA00000085"/>
    </source>
</evidence>
<dbReference type="GO" id="GO:0005524">
    <property type="term" value="F:ATP binding"/>
    <property type="evidence" value="ECO:0007669"/>
    <property type="project" value="UniProtKB-KW"/>
</dbReference>
<dbReference type="EMBL" id="BOVK01000025">
    <property type="protein sequence ID" value="GIQ69237.1"/>
    <property type="molecule type" value="Genomic_DNA"/>
</dbReference>
<keyword evidence="4" id="KW-1003">Cell membrane</keyword>
<sequence>MKTRLVLFSLIWMVGMIALFNLFVYFYFVRINVRSETELLWNRAQIVLRNPMVKDPANWDDPRLIEEALSSDSIVRIIGSDGRLRLQIQRDGELLAQHPVKYRTTYHTHISRDNGIRQLFIQVPIRQEGVQVGVLELGKRMRVLENYLSGLITALLLTTISAGIFAVFGSFLYSLLIFKPVGQLLSTMRHIQQSGSFERLGGSFATRKDEFGQLGRAFNQMIDRLEENDRKQRQFVADASHEWRTPLTVIESYAQLLERWGHEKEEIRKEAVQAILSETRRLRSLNQSLMKLAALDESAQIFRSIPLLPLAESVRQTLSRAFNREITLDWSSDRTTASGSGSKPAKSALPGIKRLHRGKQPSASGVRNEEPSESMNGPRVRGDEELLKQLLVILLDNAVKYSSAPVHIRLVEHDHHVVVCVEDKGIGIPEDELPHIFERFYRVEPSRNRATGGAGLGLAIAMQIIRLHGGDIDIKSRAAADRCPDARSGTRVCVTLPRG</sequence>
<feature type="domain" description="HAMP" evidence="17">
    <location>
        <begin position="175"/>
        <end position="230"/>
    </location>
</feature>
<dbReference type="InterPro" id="IPR003594">
    <property type="entry name" value="HATPase_dom"/>
</dbReference>
<dbReference type="CDD" id="cd00082">
    <property type="entry name" value="HisKA"/>
    <property type="match status" value="1"/>
</dbReference>
<dbReference type="GO" id="GO:0000155">
    <property type="term" value="F:phosphorelay sensor kinase activity"/>
    <property type="evidence" value="ECO:0007669"/>
    <property type="project" value="InterPro"/>
</dbReference>
<dbReference type="FunFam" id="1.10.287.130:FF:000001">
    <property type="entry name" value="Two-component sensor histidine kinase"/>
    <property type="match status" value="1"/>
</dbReference>
<dbReference type="InterPro" id="IPR036890">
    <property type="entry name" value="HATPase_C_sf"/>
</dbReference>
<dbReference type="InterPro" id="IPR005467">
    <property type="entry name" value="His_kinase_dom"/>
</dbReference>
<evidence type="ECO:0000256" key="3">
    <source>
        <dbReference type="ARBA" id="ARBA00012438"/>
    </source>
</evidence>
<dbReference type="InterPro" id="IPR004358">
    <property type="entry name" value="Sig_transdc_His_kin-like_C"/>
</dbReference>
<reference evidence="18" key="1">
    <citation type="submission" date="2021-04" db="EMBL/GenBank/DDBJ databases">
        <title>Draft genome sequence of Xylanibacillus composti strain K13.</title>
        <authorList>
            <person name="Uke A."/>
            <person name="Chhe C."/>
            <person name="Baramee S."/>
            <person name="Kosugi A."/>
        </authorList>
    </citation>
    <scope>NUCLEOTIDE SEQUENCE</scope>
    <source>
        <strain evidence="18">K13</strain>
    </source>
</reference>
<dbReference type="SUPFAM" id="SSF158472">
    <property type="entry name" value="HAMP domain-like"/>
    <property type="match status" value="1"/>
</dbReference>
<dbReference type="InterPro" id="IPR003661">
    <property type="entry name" value="HisK_dim/P_dom"/>
</dbReference>
<evidence type="ECO:0000256" key="15">
    <source>
        <dbReference type="SAM" id="Phobius"/>
    </source>
</evidence>
<evidence type="ECO:0000259" key="16">
    <source>
        <dbReference type="PROSITE" id="PS50109"/>
    </source>
</evidence>
<evidence type="ECO:0000259" key="17">
    <source>
        <dbReference type="PROSITE" id="PS50885"/>
    </source>
</evidence>
<keyword evidence="5" id="KW-0597">Phosphoprotein</keyword>
<keyword evidence="12" id="KW-0902">Two-component regulatory system</keyword>
<feature type="transmembrane region" description="Helical" evidence="15">
    <location>
        <begin position="147"/>
        <end position="176"/>
    </location>
</feature>
<name>A0A8J4H4A4_9BACL</name>
<keyword evidence="8" id="KW-0547">Nucleotide-binding</keyword>
<evidence type="ECO:0000256" key="7">
    <source>
        <dbReference type="ARBA" id="ARBA00022692"/>
    </source>
</evidence>
<feature type="region of interest" description="Disordered" evidence="14">
    <location>
        <begin position="333"/>
        <end position="380"/>
    </location>
</feature>
<dbReference type="InterPro" id="IPR003660">
    <property type="entry name" value="HAMP_dom"/>
</dbReference>
<dbReference type="Proteomes" id="UP000677918">
    <property type="component" value="Unassembled WGS sequence"/>
</dbReference>
<dbReference type="Gene3D" id="3.30.565.10">
    <property type="entry name" value="Histidine kinase-like ATPase, C-terminal domain"/>
    <property type="match status" value="1"/>
</dbReference>
<keyword evidence="7 15" id="KW-0812">Transmembrane</keyword>
<keyword evidence="11 15" id="KW-1133">Transmembrane helix</keyword>
<dbReference type="AlphaFoldDB" id="A0A8J4H4A4"/>
<feature type="domain" description="Histidine kinase" evidence="16">
    <location>
        <begin position="238"/>
        <end position="499"/>
    </location>
</feature>
<dbReference type="PROSITE" id="PS50885">
    <property type="entry name" value="HAMP"/>
    <property type="match status" value="1"/>
</dbReference>
<keyword evidence="10" id="KW-0067">ATP-binding</keyword>
<dbReference type="SUPFAM" id="SSF47384">
    <property type="entry name" value="Homodimeric domain of signal transducing histidine kinase"/>
    <property type="match status" value="1"/>
</dbReference>
<evidence type="ECO:0000256" key="10">
    <source>
        <dbReference type="ARBA" id="ARBA00022840"/>
    </source>
</evidence>
<evidence type="ECO:0000256" key="12">
    <source>
        <dbReference type="ARBA" id="ARBA00023012"/>
    </source>
</evidence>
<evidence type="ECO:0000256" key="13">
    <source>
        <dbReference type="ARBA" id="ARBA00023136"/>
    </source>
</evidence>
<comment type="caution">
    <text evidence="18">The sequence shown here is derived from an EMBL/GenBank/DDBJ whole genome shotgun (WGS) entry which is preliminary data.</text>
</comment>
<dbReference type="PROSITE" id="PS50109">
    <property type="entry name" value="HIS_KIN"/>
    <property type="match status" value="1"/>
</dbReference>
<evidence type="ECO:0000313" key="18">
    <source>
        <dbReference type="EMBL" id="GIQ69237.1"/>
    </source>
</evidence>
<dbReference type="CDD" id="cd06225">
    <property type="entry name" value="HAMP"/>
    <property type="match status" value="1"/>
</dbReference>
<keyword evidence="9 18" id="KW-0418">Kinase</keyword>
<evidence type="ECO:0000256" key="14">
    <source>
        <dbReference type="SAM" id="MobiDB-lite"/>
    </source>
</evidence>
<comment type="subcellular location">
    <subcellularLocation>
        <location evidence="2">Cell membrane</location>
        <topology evidence="2">Multi-pass membrane protein</topology>
    </subcellularLocation>
</comment>
<dbReference type="Pfam" id="PF00512">
    <property type="entry name" value="HisKA"/>
    <property type="match status" value="1"/>
</dbReference>
<accession>A0A8J4H4A4</accession>
<dbReference type="PRINTS" id="PR00344">
    <property type="entry name" value="BCTRLSENSOR"/>
</dbReference>
<evidence type="ECO:0000256" key="4">
    <source>
        <dbReference type="ARBA" id="ARBA00022475"/>
    </source>
</evidence>
<dbReference type="Gene3D" id="6.10.340.10">
    <property type="match status" value="1"/>
</dbReference>
<dbReference type="PANTHER" id="PTHR45436">
    <property type="entry name" value="SENSOR HISTIDINE KINASE YKOH"/>
    <property type="match status" value="1"/>
</dbReference>
<evidence type="ECO:0000313" key="19">
    <source>
        <dbReference type="Proteomes" id="UP000677918"/>
    </source>
</evidence>
<feature type="transmembrane region" description="Helical" evidence="15">
    <location>
        <begin position="6"/>
        <end position="28"/>
    </location>
</feature>
<dbReference type="Gene3D" id="1.10.287.130">
    <property type="match status" value="1"/>
</dbReference>
<keyword evidence="13 15" id="KW-0472">Membrane</keyword>
<evidence type="ECO:0000256" key="6">
    <source>
        <dbReference type="ARBA" id="ARBA00022679"/>
    </source>
</evidence>
<dbReference type="InterPro" id="IPR050428">
    <property type="entry name" value="TCS_sensor_his_kinase"/>
</dbReference>
<dbReference type="GO" id="GO:0005886">
    <property type="term" value="C:plasma membrane"/>
    <property type="evidence" value="ECO:0007669"/>
    <property type="project" value="UniProtKB-SubCell"/>
</dbReference>
<evidence type="ECO:0000256" key="9">
    <source>
        <dbReference type="ARBA" id="ARBA00022777"/>
    </source>
</evidence>
<dbReference type="EC" id="2.7.13.3" evidence="3"/>
<proteinExistence type="predicted"/>
<dbReference type="SMART" id="SM00388">
    <property type="entry name" value="HisKA"/>
    <property type="match status" value="1"/>
</dbReference>